<sequence length="219" mass="24984">MANPTLYNRIWKIQTGGSSKEISKLLFEKKELLVMTFANLLVQALITFYSLKKYSTEKKNRYVNIGVWIGLFGVVLLISLVAMPMWMKFLLFCAFSYAWGYTLSDVASFDMMYDAWIGTVSIFGVMFALGVMMIVSGIHLGVKTGMILFYTLLGLILATLFTPSKILTYVGIILFSVYILYDTNQILQKNYYGDFITASLDYYLDLLNLFTNLVHLNQD</sequence>
<keyword evidence="3 5" id="KW-1133">Transmembrane helix</keyword>
<evidence type="ECO:0000313" key="6">
    <source>
        <dbReference type="EMBL" id="QHS79240.1"/>
    </source>
</evidence>
<evidence type="ECO:0008006" key="7">
    <source>
        <dbReference type="Google" id="ProtNLM"/>
    </source>
</evidence>
<name>A0A6C0AIF7_9ZZZZ</name>
<evidence type="ECO:0000256" key="4">
    <source>
        <dbReference type="ARBA" id="ARBA00023136"/>
    </source>
</evidence>
<evidence type="ECO:0000256" key="2">
    <source>
        <dbReference type="ARBA" id="ARBA00022692"/>
    </source>
</evidence>
<feature type="transmembrane region" description="Helical" evidence="5">
    <location>
        <begin position="63"/>
        <end position="82"/>
    </location>
</feature>
<accession>A0A6C0AIF7</accession>
<evidence type="ECO:0000256" key="5">
    <source>
        <dbReference type="SAM" id="Phobius"/>
    </source>
</evidence>
<feature type="transmembrane region" description="Helical" evidence="5">
    <location>
        <begin position="142"/>
        <end position="160"/>
    </location>
</feature>
<dbReference type="InterPro" id="IPR006214">
    <property type="entry name" value="Bax_inhibitor_1-related"/>
</dbReference>
<dbReference type="EMBL" id="MN740627">
    <property type="protein sequence ID" value="QHS79240.1"/>
    <property type="molecule type" value="Genomic_DNA"/>
</dbReference>
<dbReference type="Pfam" id="PF01027">
    <property type="entry name" value="Bax1-I"/>
    <property type="match status" value="1"/>
</dbReference>
<dbReference type="GO" id="GO:0016020">
    <property type="term" value="C:membrane"/>
    <property type="evidence" value="ECO:0007669"/>
    <property type="project" value="UniProtKB-SubCell"/>
</dbReference>
<keyword evidence="2 5" id="KW-0812">Transmembrane</keyword>
<evidence type="ECO:0000256" key="1">
    <source>
        <dbReference type="ARBA" id="ARBA00004141"/>
    </source>
</evidence>
<proteinExistence type="predicted"/>
<keyword evidence="4 5" id="KW-0472">Membrane</keyword>
<feature type="transmembrane region" description="Helical" evidence="5">
    <location>
        <begin position="166"/>
        <end position="181"/>
    </location>
</feature>
<protein>
    <recommendedName>
        <fullName evidence="7">BAX inhibitor (BI)-1/YccA family protein</fullName>
    </recommendedName>
</protein>
<feature type="transmembrane region" description="Helical" evidence="5">
    <location>
        <begin position="115"/>
        <end position="135"/>
    </location>
</feature>
<dbReference type="AlphaFoldDB" id="A0A6C0AIF7"/>
<reference evidence="6" key="1">
    <citation type="journal article" date="2020" name="Nature">
        <title>Giant virus diversity and host interactions through global metagenomics.</title>
        <authorList>
            <person name="Schulz F."/>
            <person name="Roux S."/>
            <person name="Paez-Espino D."/>
            <person name="Jungbluth S."/>
            <person name="Walsh D.A."/>
            <person name="Denef V.J."/>
            <person name="McMahon K.D."/>
            <person name="Konstantinidis K.T."/>
            <person name="Eloe-Fadrosh E.A."/>
            <person name="Kyrpides N.C."/>
            <person name="Woyke T."/>
        </authorList>
    </citation>
    <scope>NUCLEOTIDE SEQUENCE</scope>
    <source>
        <strain evidence="6">GVMAG-S-1035118-87</strain>
    </source>
</reference>
<comment type="subcellular location">
    <subcellularLocation>
        <location evidence="1">Membrane</location>
        <topology evidence="1">Multi-pass membrane protein</topology>
    </subcellularLocation>
</comment>
<feature type="transmembrane region" description="Helical" evidence="5">
    <location>
        <begin position="32"/>
        <end position="51"/>
    </location>
</feature>
<organism evidence="6">
    <name type="scientific">viral metagenome</name>
    <dbReference type="NCBI Taxonomy" id="1070528"/>
    <lineage>
        <taxon>unclassified sequences</taxon>
        <taxon>metagenomes</taxon>
        <taxon>organismal metagenomes</taxon>
    </lineage>
</organism>
<evidence type="ECO:0000256" key="3">
    <source>
        <dbReference type="ARBA" id="ARBA00022989"/>
    </source>
</evidence>